<dbReference type="EMBL" id="CP045423">
    <property type="protein sequence ID" value="QFU17644.1"/>
    <property type="molecule type" value="Genomic_DNA"/>
</dbReference>
<dbReference type="Proteomes" id="UP000325614">
    <property type="component" value="Chromosome"/>
</dbReference>
<evidence type="ECO:0000313" key="2">
    <source>
        <dbReference type="Proteomes" id="UP000325614"/>
    </source>
</evidence>
<reference evidence="1 2" key="1">
    <citation type="submission" date="2019-10" db="EMBL/GenBank/DDBJ databases">
        <title>Isolation, Identification of Microvirga thermotolerans HR1, a novel thermophilic bacterium and Comparative Genomics of the genus Microvirga.</title>
        <authorList>
            <person name="Li J."/>
            <person name="Zhang W."/>
            <person name="Lin M."/>
            <person name="Wang J."/>
        </authorList>
    </citation>
    <scope>NUCLEOTIDE SEQUENCE [LARGE SCALE GENOMIC DNA]</scope>
    <source>
        <strain evidence="1 2">HR1</strain>
    </source>
</reference>
<keyword evidence="1" id="KW-0966">Cell projection</keyword>
<keyword evidence="1" id="KW-0282">Flagellum</keyword>
<dbReference type="AlphaFoldDB" id="A0A5P9K572"/>
<organism evidence="1 2">
    <name type="scientific">Microvirga thermotolerans</name>
    <dbReference type="NCBI Taxonomy" id="2651334"/>
    <lineage>
        <taxon>Bacteria</taxon>
        <taxon>Pseudomonadati</taxon>
        <taxon>Pseudomonadota</taxon>
        <taxon>Alphaproteobacteria</taxon>
        <taxon>Hyphomicrobiales</taxon>
        <taxon>Methylobacteriaceae</taxon>
        <taxon>Microvirga</taxon>
    </lineage>
</organism>
<keyword evidence="1" id="KW-0969">Cilium</keyword>
<sequence>MSKKERGKSVTVLMKSLERLEETIEAETAALLAHVAIDHQEFNRRKSQSLLELTRLVRHLQDGPVSNDLTDRIHGLKAKLEQNHAVLEMNLRAVQEVAAIISDAIQSAESDGTYSAGIYHMSAE</sequence>
<gene>
    <name evidence="1" type="ORF">GDR74_16275</name>
</gene>
<evidence type="ECO:0000313" key="1">
    <source>
        <dbReference type="EMBL" id="QFU17644.1"/>
    </source>
</evidence>
<protein>
    <submittedName>
        <fullName evidence="1">Flagellar protein FlgN</fullName>
    </submittedName>
</protein>
<accession>A0A5P9K572</accession>
<dbReference type="KEGG" id="mico:GDR74_16275"/>
<name>A0A5P9K572_9HYPH</name>
<keyword evidence="2" id="KW-1185">Reference proteome</keyword>
<proteinExistence type="predicted"/>